<dbReference type="AlphaFoldDB" id="A0A1M5R5R9"/>
<evidence type="ECO:0000313" key="3">
    <source>
        <dbReference type="Proteomes" id="UP000184047"/>
    </source>
</evidence>
<evidence type="ECO:0000256" key="1">
    <source>
        <dbReference type="SAM" id="Phobius"/>
    </source>
</evidence>
<proteinExistence type="predicted"/>
<name>A0A1M5R5R9_9FLAO</name>
<accession>A0A1M5R5R9</accession>
<organism evidence="2 3">
    <name type="scientific">Chryseobacterium oranimense</name>
    <dbReference type="NCBI Taxonomy" id="421058"/>
    <lineage>
        <taxon>Bacteria</taxon>
        <taxon>Pseudomonadati</taxon>
        <taxon>Bacteroidota</taxon>
        <taxon>Flavobacteriia</taxon>
        <taxon>Flavobacteriales</taxon>
        <taxon>Weeksellaceae</taxon>
        <taxon>Chryseobacterium group</taxon>
        <taxon>Chryseobacterium</taxon>
    </lineage>
</organism>
<gene>
    <name evidence="2" type="ORF">SAMN05421866_2265</name>
</gene>
<feature type="transmembrane region" description="Helical" evidence="1">
    <location>
        <begin position="21"/>
        <end position="42"/>
    </location>
</feature>
<dbReference type="eggNOG" id="ENOG50314UT">
    <property type="taxonomic scope" value="Bacteria"/>
</dbReference>
<feature type="transmembrane region" description="Helical" evidence="1">
    <location>
        <begin position="48"/>
        <end position="66"/>
    </location>
</feature>
<protein>
    <submittedName>
        <fullName evidence="2">Uncharacterized protein</fullName>
    </submittedName>
</protein>
<dbReference type="Proteomes" id="UP000184047">
    <property type="component" value="Unassembled WGS sequence"/>
</dbReference>
<dbReference type="RefSeq" id="WP_073062861.1">
    <property type="nucleotide sequence ID" value="NZ_FQWT01000003.1"/>
</dbReference>
<keyword evidence="3" id="KW-1185">Reference proteome</keyword>
<keyword evidence="1" id="KW-0472">Membrane</keyword>
<keyword evidence="1" id="KW-1133">Transmembrane helix</keyword>
<dbReference type="EMBL" id="FQWT01000003">
    <property type="protein sequence ID" value="SHH21727.1"/>
    <property type="molecule type" value="Genomic_DNA"/>
</dbReference>
<dbReference type="STRING" id="421058.SAMN05421866_2265"/>
<sequence>MNEYKYYQEISSRVYKRAGLKLQYLVMASILFAIGILFLIKWPGIEGYAVTVITIAFGLGFINRMFNSLHIDMNSKILIQKSSLLSGKQTIAFADIQNFSINNSIYVLVLISSASALTEKNGKPKYILLGQNFMNSKQMEQLLLETEKIMELR</sequence>
<dbReference type="OrthoDB" id="1494600at2"/>
<reference evidence="3" key="1">
    <citation type="submission" date="2016-11" db="EMBL/GenBank/DDBJ databases">
        <authorList>
            <person name="Varghese N."/>
            <person name="Submissions S."/>
        </authorList>
    </citation>
    <scope>NUCLEOTIDE SEQUENCE [LARGE SCALE GENOMIC DNA]</scope>
    <source>
        <strain evidence="3">DSM 19055</strain>
    </source>
</reference>
<evidence type="ECO:0000313" key="2">
    <source>
        <dbReference type="EMBL" id="SHH21727.1"/>
    </source>
</evidence>
<keyword evidence="1" id="KW-0812">Transmembrane</keyword>